<dbReference type="Proteomes" id="UP000249696">
    <property type="component" value="Unassembled WGS sequence"/>
</dbReference>
<keyword evidence="1" id="KW-0131">Cell cycle</keyword>
<evidence type="ECO:0000313" key="2">
    <source>
        <dbReference type="Proteomes" id="UP000249696"/>
    </source>
</evidence>
<keyword evidence="2" id="KW-1185">Reference proteome</keyword>
<gene>
    <name evidence="1" type="ORF">LV92_00092</name>
</gene>
<dbReference type="AlphaFoldDB" id="A0A327RER5"/>
<comment type="caution">
    <text evidence="1">The sequence shown here is derived from an EMBL/GenBank/DDBJ whole genome shotgun (WGS) entry which is preliminary data.</text>
</comment>
<protein>
    <submittedName>
        <fullName evidence="1">Cell division protein FtsQ</fullName>
    </submittedName>
</protein>
<proteinExistence type="predicted"/>
<accession>A0A327RER5</accession>
<dbReference type="EMBL" id="QLLN01000001">
    <property type="protein sequence ID" value="RAJ15399.1"/>
    <property type="molecule type" value="Genomic_DNA"/>
</dbReference>
<keyword evidence="1" id="KW-0132">Cell division</keyword>
<reference evidence="1 2" key="1">
    <citation type="submission" date="2018-06" db="EMBL/GenBank/DDBJ databases">
        <title>Genomic Encyclopedia of Archaeal and Bacterial Type Strains, Phase II (KMG-II): from individual species to whole genera.</title>
        <authorList>
            <person name="Goeker M."/>
        </authorList>
    </citation>
    <scope>NUCLEOTIDE SEQUENCE [LARGE SCALE GENOMIC DNA]</scope>
    <source>
        <strain evidence="1 2">DSM 23522</strain>
    </source>
</reference>
<dbReference type="GO" id="GO:0051301">
    <property type="term" value="P:cell division"/>
    <property type="evidence" value="ECO:0007669"/>
    <property type="project" value="UniProtKB-KW"/>
</dbReference>
<organism evidence="1 2">
    <name type="scientific">Arenibacter echinorum</name>
    <dbReference type="NCBI Taxonomy" id="440515"/>
    <lineage>
        <taxon>Bacteria</taxon>
        <taxon>Pseudomonadati</taxon>
        <taxon>Bacteroidota</taxon>
        <taxon>Flavobacteriia</taxon>
        <taxon>Flavobacteriales</taxon>
        <taxon>Flavobacteriaceae</taxon>
        <taxon>Arenibacter</taxon>
    </lineage>
</organism>
<name>A0A327RER5_9FLAO</name>
<evidence type="ECO:0000313" key="1">
    <source>
        <dbReference type="EMBL" id="RAJ15399.1"/>
    </source>
</evidence>
<sequence length="249" mass="28765">MSIKNNKNKKMKINWNFIKFGALLLVITGLYAFSSVRNKHKKIDNIEIEFIGDQNLYMTQETVNKLLIQNSGDLRNLPKEDIVLNTIEKAIEANEMVKNAQVYLTVNGDLVAKVIQRKPIGRVEGVAKFYIDEDGKPMPFSKYHSARVPIITGIVTNKSTEGVYEILTYINSDEFLRKNIIGVHITEEQKYQLKFRMENFVVDLGHVEELEKKFSNFKAFYTKANKDKTLNDYNRVSLEFNNQVVCTKI</sequence>